<evidence type="ECO:0000313" key="2">
    <source>
        <dbReference type="EMBL" id="OKP86057.1"/>
    </source>
</evidence>
<reference evidence="2 3" key="1">
    <citation type="submission" date="2016-03" db="EMBL/GenBank/DDBJ databases">
        <authorList>
            <person name="Sant'Anna F.H."/>
            <person name="Ambrosini A."/>
            <person name="Souza R."/>
            <person name="Bach E."/>
            <person name="Fernandes G."/>
            <person name="Balsanelli E."/>
            <person name="Baura V.A."/>
            <person name="Souza E.M."/>
            <person name="Passaglia L."/>
        </authorList>
    </citation>
    <scope>NUCLEOTIDE SEQUENCE [LARGE SCALE GENOMIC DNA]</scope>
    <source>
        <strain evidence="2 3">P26E</strain>
    </source>
</reference>
<accession>A0ABX3EPW2</accession>
<dbReference type="Pfam" id="PF22481">
    <property type="entry name" value="DUF6985"/>
    <property type="match status" value="1"/>
</dbReference>
<dbReference type="Proteomes" id="UP000186058">
    <property type="component" value="Unassembled WGS sequence"/>
</dbReference>
<evidence type="ECO:0000259" key="1">
    <source>
        <dbReference type="Pfam" id="PF22481"/>
    </source>
</evidence>
<name>A0ABX3EPW2_9BACL</name>
<dbReference type="EMBL" id="LVWI01000041">
    <property type="protein sequence ID" value="OKP86057.1"/>
    <property type="molecule type" value="Genomic_DNA"/>
</dbReference>
<gene>
    <name evidence="2" type="ORF">A3844_14995</name>
</gene>
<feature type="domain" description="DUF6985" evidence="1">
    <location>
        <begin position="15"/>
        <end position="165"/>
    </location>
</feature>
<comment type="caution">
    <text evidence="2">The sequence shown here is derived from an EMBL/GenBank/DDBJ whole genome shotgun (WGS) entry which is preliminary data.</text>
</comment>
<proteinExistence type="predicted"/>
<organism evidence="2 3">
    <name type="scientific">Paenibacillus helianthi</name>
    <dbReference type="NCBI Taxonomy" id="1349432"/>
    <lineage>
        <taxon>Bacteria</taxon>
        <taxon>Bacillati</taxon>
        <taxon>Bacillota</taxon>
        <taxon>Bacilli</taxon>
        <taxon>Bacillales</taxon>
        <taxon>Paenibacillaceae</taxon>
        <taxon>Paenibacillus</taxon>
    </lineage>
</organism>
<evidence type="ECO:0000313" key="3">
    <source>
        <dbReference type="Proteomes" id="UP000186058"/>
    </source>
</evidence>
<protein>
    <recommendedName>
        <fullName evidence="1">DUF6985 domain-containing protein</fullName>
    </recommendedName>
</protein>
<sequence>MRKDDTLKMEKDELFGEIVYEDLWIGTTEITMFGENQKILLNIYGEENEEITPNQRDAFSQFKAKMPDIVKESEDKILEYYLDNCEDYRAMQSNSEELEKIAPKISSLDELGKLVTPTSLLIRYDFEDGIRRVGILCDCTWEREHGLGISVENEEVVEIGLQDIVL</sequence>
<keyword evidence="3" id="KW-1185">Reference proteome</keyword>
<dbReference type="InterPro" id="IPR054254">
    <property type="entry name" value="DUF6985"/>
</dbReference>